<evidence type="ECO:0000256" key="1">
    <source>
        <dbReference type="SAM" id="Phobius"/>
    </source>
</evidence>
<protein>
    <submittedName>
        <fullName evidence="2">Uncharacterized protein</fullName>
    </submittedName>
</protein>
<dbReference type="AlphaFoldDB" id="M4CLT3"/>
<name>M4CLT3_BRACM</name>
<proteinExistence type="predicted"/>
<dbReference type="EnsemblPlants" id="Bra005170.1">
    <property type="protein sequence ID" value="Bra005170.1-P"/>
    <property type="gene ID" value="Bra005170"/>
</dbReference>
<dbReference type="Gramene" id="Bra005170.1">
    <property type="protein sequence ID" value="Bra005170.1-P"/>
    <property type="gene ID" value="Bra005170"/>
</dbReference>
<dbReference type="Proteomes" id="UP000011750">
    <property type="component" value="Chromosome A05"/>
</dbReference>
<dbReference type="InParanoid" id="M4CLT3"/>
<keyword evidence="1" id="KW-1133">Transmembrane helix</keyword>
<keyword evidence="3" id="KW-1185">Reference proteome</keyword>
<sequence length="63" mass="7273">MVASLTPLPVIGLVWMVLIQFSLSFRFKLNKTKLGLWVLLGWSGIRMSQYREDMREENMVKGG</sequence>
<organism evidence="2 3">
    <name type="scientific">Brassica campestris</name>
    <name type="common">Field mustard</name>
    <dbReference type="NCBI Taxonomy" id="3711"/>
    <lineage>
        <taxon>Eukaryota</taxon>
        <taxon>Viridiplantae</taxon>
        <taxon>Streptophyta</taxon>
        <taxon>Embryophyta</taxon>
        <taxon>Tracheophyta</taxon>
        <taxon>Spermatophyta</taxon>
        <taxon>Magnoliopsida</taxon>
        <taxon>eudicotyledons</taxon>
        <taxon>Gunneridae</taxon>
        <taxon>Pentapetalae</taxon>
        <taxon>rosids</taxon>
        <taxon>malvids</taxon>
        <taxon>Brassicales</taxon>
        <taxon>Brassicaceae</taxon>
        <taxon>Brassiceae</taxon>
        <taxon>Brassica</taxon>
    </lineage>
</organism>
<feature type="transmembrane region" description="Helical" evidence="1">
    <location>
        <begin position="6"/>
        <end position="25"/>
    </location>
</feature>
<reference evidence="2" key="3">
    <citation type="submission" date="2023-03" db="UniProtKB">
        <authorList>
            <consortium name="EnsemblPlants"/>
        </authorList>
    </citation>
    <scope>IDENTIFICATION</scope>
    <source>
        <strain evidence="2">cv. Chiifu-401-42</strain>
    </source>
</reference>
<keyword evidence="1" id="KW-0812">Transmembrane</keyword>
<evidence type="ECO:0000313" key="2">
    <source>
        <dbReference type="EnsemblPlants" id="Bra005170.1-P"/>
    </source>
</evidence>
<keyword evidence="1" id="KW-0472">Membrane</keyword>
<dbReference type="HOGENOM" id="CLU_2888918_0_0_1"/>
<reference evidence="2 3" key="2">
    <citation type="journal article" date="2018" name="Hortic Res">
        <title>Improved Brassica rapa reference genome by single-molecule sequencing and chromosome conformation capture technologies.</title>
        <authorList>
            <person name="Zhang L."/>
            <person name="Cai X."/>
            <person name="Wu J."/>
            <person name="Liu M."/>
            <person name="Grob S."/>
            <person name="Cheng F."/>
            <person name="Liang J."/>
            <person name="Cai C."/>
            <person name="Liu Z."/>
            <person name="Liu B."/>
            <person name="Wang F."/>
            <person name="Li S."/>
            <person name="Liu F."/>
            <person name="Li X."/>
            <person name="Cheng L."/>
            <person name="Yang W."/>
            <person name="Li M.H."/>
            <person name="Grossniklaus U."/>
            <person name="Zheng H."/>
            <person name="Wang X."/>
        </authorList>
    </citation>
    <scope>NUCLEOTIDE SEQUENCE [LARGE SCALE GENOMIC DNA]</scope>
    <source>
        <strain evidence="2 3">cv. Chiifu-401-42</strain>
    </source>
</reference>
<reference evidence="2 3" key="1">
    <citation type="journal article" date="2011" name="Nat. Genet.">
        <title>The genome of the mesopolyploid crop species Brassica rapa.</title>
        <authorList>
            <consortium name="Brassica rapa Genome Sequencing Project Consortium"/>
            <person name="Wang X."/>
            <person name="Wang H."/>
            <person name="Wang J."/>
            <person name="Sun R."/>
            <person name="Wu J."/>
            <person name="Liu S."/>
            <person name="Bai Y."/>
            <person name="Mun J.H."/>
            <person name="Bancroft I."/>
            <person name="Cheng F."/>
            <person name="Huang S."/>
            <person name="Li X."/>
            <person name="Hua W."/>
            <person name="Wang J."/>
            <person name="Wang X."/>
            <person name="Freeling M."/>
            <person name="Pires J.C."/>
            <person name="Paterson A.H."/>
            <person name="Chalhoub B."/>
            <person name="Wang B."/>
            <person name="Hayward A."/>
            <person name="Sharpe A.G."/>
            <person name="Park B.S."/>
            <person name="Weisshaar B."/>
            <person name="Liu B."/>
            <person name="Li B."/>
            <person name="Liu B."/>
            <person name="Tong C."/>
            <person name="Song C."/>
            <person name="Duran C."/>
            <person name="Peng C."/>
            <person name="Geng C."/>
            <person name="Koh C."/>
            <person name="Lin C."/>
            <person name="Edwards D."/>
            <person name="Mu D."/>
            <person name="Shen D."/>
            <person name="Soumpourou E."/>
            <person name="Li F."/>
            <person name="Fraser F."/>
            <person name="Conant G."/>
            <person name="Lassalle G."/>
            <person name="King G.J."/>
            <person name="Bonnema G."/>
            <person name="Tang H."/>
            <person name="Wang H."/>
            <person name="Belcram H."/>
            <person name="Zhou H."/>
            <person name="Hirakawa H."/>
            <person name="Abe H."/>
            <person name="Guo H."/>
            <person name="Wang H."/>
            <person name="Jin H."/>
            <person name="Parkin I.A."/>
            <person name="Batley J."/>
            <person name="Kim J.S."/>
            <person name="Just J."/>
            <person name="Li J."/>
            <person name="Xu J."/>
            <person name="Deng J."/>
            <person name="Kim J.A."/>
            <person name="Li J."/>
            <person name="Yu J."/>
            <person name="Meng J."/>
            <person name="Wang J."/>
            <person name="Min J."/>
            <person name="Poulain J."/>
            <person name="Wang J."/>
            <person name="Hatakeyama K."/>
            <person name="Wu K."/>
            <person name="Wang L."/>
            <person name="Fang L."/>
            <person name="Trick M."/>
            <person name="Links M.G."/>
            <person name="Zhao M."/>
            <person name="Jin M."/>
            <person name="Ramchiary N."/>
            <person name="Drou N."/>
            <person name="Berkman P.J."/>
            <person name="Cai Q."/>
            <person name="Huang Q."/>
            <person name="Li R."/>
            <person name="Tabata S."/>
            <person name="Cheng S."/>
            <person name="Zhang S."/>
            <person name="Zhang S."/>
            <person name="Huang S."/>
            <person name="Sato S."/>
            <person name="Sun S."/>
            <person name="Kwon S.J."/>
            <person name="Choi S.R."/>
            <person name="Lee T.H."/>
            <person name="Fan W."/>
            <person name="Zhao X."/>
            <person name="Tan X."/>
            <person name="Xu X."/>
            <person name="Wang Y."/>
            <person name="Qiu Y."/>
            <person name="Yin Y."/>
            <person name="Li Y."/>
            <person name="Du Y."/>
            <person name="Liao Y."/>
            <person name="Lim Y."/>
            <person name="Narusaka Y."/>
            <person name="Wang Y."/>
            <person name="Wang Z."/>
            <person name="Li Z."/>
            <person name="Wang Z."/>
            <person name="Xiong Z."/>
            <person name="Zhang Z."/>
        </authorList>
    </citation>
    <scope>NUCLEOTIDE SEQUENCE [LARGE SCALE GENOMIC DNA]</scope>
    <source>
        <strain evidence="2 3">cv. Chiifu-401-42</strain>
    </source>
</reference>
<accession>M4CLT3</accession>
<evidence type="ECO:0000313" key="3">
    <source>
        <dbReference type="Proteomes" id="UP000011750"/>
    </source>
</evidence>